<organism evidence="3 4">
    <name type="scientific">Pseudomassariella vexata</name>
    <dbReference type="NCBI Taxonomy" id="1141098"/>
    <lineage>
        <taxon>Eukaryota</taxon>
        <taxon>Fungi</taxon>
        <taxon>Dikarya</taxon>
        <taxon>Ascomycota</taxon>
        <taxon>Pezizomycotina</taxon>
        <taxon>Sordariomycetes</taxon>
        <taxon>Xylariomycetidae</taxon>
        <taxon>Amphisphaeriales</taxon>
        <taxon>Pseudomassariaceae</taxon>
        <taxon>Pseudomassariella</taxon>
    </lineage>
</organism>
<dbReference type="SUPFAM" id="SSF117281">
    <property type="entry name" value="Kelch motif"/>
    <property type="match status" value="1"/>
</dbReference>
<dbReference type="EMBL" id="MCFJ01000019">
    <property type="protein sequence ID" value="ORY57589.1"/>
    <property type="molecule type" value="Genomic_DNA"/>
</dbReference>
<dbReference type="Proteomes" id="UP000193689">
    <property type="component" value="Unassembled WGS sequence"/>
</dbReference>
<evidence type="ECO:0000313" key="4">
    <source>
        <dbReference type="Proteomes" id="UP000193689"/>
    </source>
</evidence>
<evidence type="ECO:0000313" key="3">
    <source>
        <dbReference type="EMBL" id="ORY57589.1"/>
    </source>
</evidence>
<comment type="caution">
    <text evidence="3">The sequence shown here is derived from an EMBL/GenBank/DDBJ whole genome shotgun (WGS) entry which is preliminary data.</text>
</comment>
<gene>
    <name evidence="3" type="ORF">BCR38DRAFT_490103</name>
</gene>
<keyword evidence="1" id="KW-0677">Repeat</keyword>
<dbReference type="OrthoDB" id="10250130at2759"/>
<dbReference type="InterPro" id="IPR015915">
    <property type="entry name" value="Kelch-typ_b-propeller"/>
</dbReference>
<evidence type="ECO:0008006" key="5">
    <source>
        <dbReference type="Google" id="ProtNLM"/>
    </source>
</evidence>
<accession>A0A1Y2DEC3</accession>
<dbReference type="GeneID" id="63780692"/>
<evidence type="ECO:0000256" key="1">
    <source>
        <dbReference type="ARBA" id="ARBA00022737"/>
    </source>
</evidence>
<dbReference type="InParanoid" id="A0A1Y2DEC3"/>
<reference evidence="3 4" key="1">
    <citation type="submission" date="2016-07" db="EMBL/GenBank/DDBJ databases">
        <title>Pervasive Adenine N6-methylation of Active Genes in Fungi.</title>
        <authorList>
            <consortium name="DOE Joint Genome Institute"/>
            <person name="Mondo S.J."/>
            <person name="Dannebaum R.O."/>
            <person name="Kuo R.C."/>
            <person name="Labutti K."/>
            <person name="Haridas S."/>
            <person name="Kuo A."/>
            <person name="Salamov A."/>
            <person name="Ahrendt S.R."/>
            <person name="Lipzen A."/>
            <person name="Sullivan W."/>
            <person name="Andreopoulos W.B."/>
            <person name="Clum A."/>
            <person name="Lindquist E."/>
            <person name="Daum C."/>
            <person name="Ramamoorthy G.K."/>
            <person name="Gryganskyi A."/>
            <person name="Culley D."/>
            <person name="Magnuson J.K."/>
            <person name="James T.Y."/>
            <person name="O'Malley M.A."/>
            <person name="Stajich J.E."/>
            <person name="Spatafora J.W."/>
            <person name="Visel A."/>
            <person name="Grigoriev I.V."/>
        </authorList>
    </citation>
    <scope>NUCLEOTIDE SEQUENCE [LARGE SCALE GENOMIC DNA]</scope>
    <source>
        <strain evidence="3 4">CBS 129021</strain>
    </source>
</reference>
<dbReference type="GO" id="GO:0019760">
    <property type="term" value="P:glucosinolate metabolic process"/>
    <property type="evidence" value="ECO:0007669"/>
    <property type="project" value="UniProtKB-ARBA"/>
</dbReference>
<name>A0A1Y2DEC3_9PEZI</name>
<dbReference type="STRING" id="1141098.A0A1Y2DEC3"/>
<evidence type="ECO:0000256" key="2">
    <source>
        <dbReference type="ARBA" id="ARBA00023004"/>
    </source>
</evidence>
<dbReference type="PANTHER" id="PTHR47435:SF10">
    <property type="entry name" value="TIP ELONGATION ABERRANT PROTEIN 3"/>
    <property type="match status" value="1"/>
</dbReference>
<keyword evidence="2" id="KW-0408">Iron</keyword>
<dbReference type="Pfam" id="PF24681">
    <property type="entry name" value="Kelch_KLHDC2_KLHL20_DRC7"/>
    <property type="match status" value="1"/>
</dbReference>
<keyword evidence="4" id="KW-1185">Reference proteome</keyword>
<dbReference type="RefSeq" id="XP_040710839.1">
    <property type="nucleotide sequence ID" value="XM_040864480.1"/>
</dbReference>
<protein>
    <recommendedName>
        <fullName evidence="5">Galactose oxidase</fullName>
    </recommendedName>
</protein>
<dbReference type="AlphaFoldDB" id="A0A1Y2DEC3"/>
<dbReference type="PANTHER" id="PTHR47435">
    <property type="entry name" value="KELCH REPEAT PROTEIN (AFU_ORTHOLOGUE AFUA_5G12780)"/>
    <property type="match status" value="1"/>
</dbReference>
<dbReference type="Gene3D" id="2.120.10.80">
    <property type="entry name" value="Kelch-type beta propeller"/>
    <property type="match status" value="1"/>
</dbReference>
<sequence length="421" mass="44919">MAEIAAGAVVAEQVASTAAYAGAAGYALAKPTNELKVSFTQIAATSPDATSTSFARSNHTFTVMGSKAYLFGGQTSEGKLASNSIHSFSLAKNSDSDYHLAPAIPLGDGGRVPEPRMNHSACAFNSCVAIYGGCDASGYLIDDPSIWLYETEKSVWHAMPTNTAEGPNMRSGAKLFSHGNRFILYGGKGEGGSHLSEVWHFDTVTKMWSQLPSAPVSTSNAAMGGSTLYLIAGNDNLSSNFHYLNTEPGTDHEARQWETITFPTNPLTPGPKSREKGGLLYINTGYGRQYLLYFFGERTSEVTSAEETQGPTHWTDIWSFQLPSSDLSVKAAKTLSEAIQPAKIKDAIRSKVGIDGSGTHTWSEVEVKPPGDILAHEGKVHPGPRSAFGCDVLGDGRSVVLWGGHNAKGECEGDGWIMQIE</sequence>
<proteinExistence type="predicted"/>